<evidence type="ECO:0000256" key="8">
    <source>
        <dbReference type="ARBA" id="ARBA00023136"/>
    </source>
</evidence>
<evidence type="ECO:0000256" key="4">
    <source>
        <dbReference type="ARBA" id="ARBA00022475"/>
    </source>
</evidence>
<keyword evidence="6 9" id="KW-1133">Transmembrane helix</keyword>
<dbReference type="Proteomes" id="UP000767854">
    <property type="component" value="Unassembled WGS sequence"/>
</dbReference>
<dbReference type="PANTHER" id="PTHR32024:SF2">
    <property type="entry name" value="TRK SYSTEM POTASSIUM UPTAKE PROTEIN TRKG-RELATED"/>
    <property type="match status" value="1"/>
</dbReference>
<feature type="transmembrane region" description="Helical" evidence="9">
    <location>
        <begin position="72"/>
        <end position="95"/>
    </location>
</feature>
<dbReference type="Pfam" id="PF02386">
    <property type="entry name" value="TrkH"/>
    <property type="match status" value="2"/>
</dbReference>
<evidence type="ECO:0000313" key="10">
    <source>
        <dbReference type="EMBL" id="MBM7561052.1"/>
    </source>
</evidence>
<evidence type="ECO:0000256" key="1">
    <source>
        <dbReference type="ARBA" id="ARBA00004651"/>
    </source>
</evidence>
<keyword evidence="5 9" id="KW-0812">Transmembrane</keyword>
<evidence type="ECO:0000256" key="9">
    <source>
        <dbReference type="SAM" id="Phobius"/>
    </source>
</evidence>
<gene>
    <name evidence="10" type="ORF">JOC49_000569</name>
</gene>
<dbReference type="InterPro" id="IPR003445">
    <property type="entry name" value="Cat_transpt"/>
</dbReference>
<evidence type="ECO:0000256" key="6">
    <source>
        <dbReference type="ARBA" id="ARBA00022989"/>
    </source>
</evidence>
<evidence type="ECO:0000313" key="11">
    <source>
        <dbReference type="Proteomes" id="UP000767854"/>
    </source>
</evidence>
<organism evidence="10 11">
    <name type="scientific">Fusibacter tunisiensis</name>
    <dbReference type="NCBI Taxonomy" id="1008308"/>
    <lineage>
        <taxon>Bacteria</taxon>
        <taxon>Bacillati</taxon>
        <taxon>Bacillota</taxon>
        <taxon>Clostridia</taxon>
        <taxon>Eubacteriales</taxon>
        <taxon>Eubacteriales Family XII. Incertae Sedis</taxon>
        <taxon>Fusibacter</taxon>
    </lineage>
</organism>
<accession>A0ABS2MNT6</accession>
<protein>
    <submittedName>
        <fullName evidence="10">Trk system potassium uptake protein TrkH</fullName>
    </submittedName>
</protein>
<evidence type="ECO:0000256" key="7">
    <source>
        <dbReference type="ARBA" id="ARBA00023065"/>
    </source>
</evidence>
<dbReference type="RefSeq" id="WP_204662032.1">
    <property type="nucleotide sequence ID" value="NZ_JAFBDT010000003.1"/>
</dbReference>
<reference evidence="10 11" key="1">
    <citation type="submission" date="2021-01" db="EMBL/GenBank/DDBJ databases">
        <title>Genomic Encyclopedia of Type Strains, Phase IV (KMG-IV): sequencing the most valuable type-strain genomes for metagenomic binning, comparative biology and taxonomic classification.</title>
        <authorList>
            <person name="Goeker M."/>
        </authorList>
    </citation>
    <scope>NUCLEOTIDE SEQUENCE [LARGE SCALE GENOMIC DNA]</scope>
    <source>
        <strain evidence="10 11">DSM 24436</strain>
    </source>
</reference>
<dbReference type="PANTHER" id="PTHR32024">
    <property type="entry name" value="TRK SYSTEM POTASSIUM UPTAKE PROTEIN TRKG-RELATED"/>
    <property type="match status" value="1"/>
</dbReference>
<dbReference type="EMBL" id="JAFBDT010000003">
    <property type="protein sequence ID" value="MBM7561052.1"/>
    <property type="molecule type" value="Genomic_DNA"/>
</dbReference>
<feature type="transmembrane region" description="Helical" evidence="9">
    <location>
        <begin position="38"/>
        <end position="60"/>
    </location>
</feature>
<feature type="transmembrane region" description="Helical" evidence="9">
    <location>
        <begin position="241"/>
        <end position="265"/>
    </location>
</feature>
<feature type="transmembrane region" description="Helical" evidence="9">
    <location>
        <begin position="394"/>
        <end position="418"/>
    </location>
</feature>
<keyword evidence="8 9" id="KW-0472">Membrane</keyword>
<comment type="caution">
    <text evidence="10">The sequence shown here is derived from an EMBL/GenBank/DDBJ whole genome shotgun (WGS) entry which is preliminary data.</text>
</comment>
<feature type="transmembrane region" description="Helical" evidence="9">
    <location>
        <begin position="12"/>
        <end position="32"/>
    </location>
</feature>
<keyword evidence="11" id="KW-1185">Reference proteome</keyword>
<feature type="transmembrane region" description="Helical" evidence="9">
    <location>
        <begin position="328"/>
        <end position="350"/>
    </location>
</feature>
<comment type="similarity">
    <text evidence="2">Belongs to the TrkH potassium transport family.</text>
</comment>
<evidence type="ECO:0000256" key="5">
    <source>
        <dbReference type="ARBA" id="ARBA00022692"/>
    </source>
</evidence>
<feature type="transmembrane region" description="Helical" evidence="9">
    <location>
        <begin position="179"/>
        <end position="203"/>
    </location>
</feature>
<comment type="subcellular location">
    <subcellularLocation>
        <location evidence="1">Cell membrane</location>
        <topology evidence="1">Multi-pass membrane protein</topology>
    </subcellularLocation>
</comment>
<evidence type="ECO:0000256" key="2">
    <source>
        <dbReference type="ARBA" id="ARBA00009137"/>
    </source>
</evidence>
<keyword evidence="4" id="KW-1003">Cell membrane</keyword>
<feature type="transmembrane region" description="Helical" evidence="9">
    <location>
        <begin position="277"/>
        <end position="294"/>
    </location>
</feature>
<keyword evidence="7" id="KW-0406">Ion transport</keyword>
<proteinExistence type="inferred from homology"/>
<feature type="transmembrane region" description="Helical" evidence="9">
    <location>
        <begin position="135"/>
        <end position="153"/>
    </location>
</feature>
<feature type="transmembrane region" description="Helical" evidence="9">
    <location>
        <begin position="458"/>
        <end position="479"/>
    </location>
</feature>
<name>A0ABS2MNT6_9FIRM</name>
<evidence type="ECO:0000256" key="3">
    <source>
        <dbReference type="ARBA" id="ARBA00022448"/>
    </source>
</evidence>
<keyword evidence="3" id="KW-0813">Transport</keyword>
<sequence>MKTMIEKWSRNTGVALLLFGLFMCFMLLYAIVTEAQSTVTNGFLGTIGWTLGIGLVFLSVGKKQHMSAVNPLGYLTALSVISVMTVLGAIPFVQIGAMPWIDALLESASGLTTTGLSTWYNFELYPNALEFWRNQLQIIGAIFVLVYFIRVIYINEDRFWKGEIGLWNKLRLPKHLPNVYKVILGFAAILIGLIGIQTGVLILSGASLLQAFMHSVSTISGGGFYSSGTHWASLNGVSENWVMYTTLVFMGLSGVSYIVYTKYLMRDFSRSSGTTSLGYYLKWILAGAVLLFVLDPLKMGTGFFKHLFHAVSVVSGSGFGLRDMNLEYFTPAMLMVLTLMGLVGGAIGGLSGGIKIDRLVLVVKNIGVEIKKIVSPKQMVLVVRYGRRALNDAFINRIMTLVMLWIITGLIGISLLVVTTSLDIGQIGVLAIGALGNSGITTLSPLEIQEISGGGKIVLLGLMILGRIEIVPLLLLLSGQTYKINGGRL</sequence>